<dbReference type="EMBL" id="FPHI01000026">
    <property type="protein sequence ID" value="SFV65477.1"/>
    <property type="molecule type" value="Genomic_DNA"/>
</dbReference>
<gene>
    <name evidence="1" type="ORF">MNB_SV-3-124</name>
</gene>
<dbReference type="AlphaFoldDB" id="A0A1W1CIF1"/>
<organism evidence="1">
    <name type="scientific">hydrothermal vent metagenome</name>
    <dbReference type="NCBI Taxonomy" id="652676"/>
    <lineage>
        <taxon>unclassified sequences</taxon>
        <taxon>metagenomes</taxon>
        <taxon>ecological metagenomes</taxon>
    </lineage>
</organism>
<evidence type="ECO:0000313" key="1">
    <source>
        <dbReference type="EMBL" id="SFV65477.1"/>
    </source>
</evidence>
<sequence>MKKIIFAAFVAVWVLSGCGVSVHVEDDSKNQTTLFLVDEEGFSYGDIPYKCDSMSKWSKTASNGAFTFFPPDNCQFDFRGLDGNYDNDPESDEIIRITDDLDKGVEGISYECTSSGTGKTLDDGSFYYDMDDECLFYL</sequence>
<protein>
    <recommendedName>
        <fullName evidence="2">Lipoprotein</fullName>
    </recommendedName>
</protein>
<name>A0A1W1CIF1_9ZZZZ</name>
<reference evidence="1" key="1">
    <citation type="submission" date="2016-10" db="EMBL/GenBank/DDBJ databases">
        <authorList>
            <person name="de Groot N.N."/>
        </authorList>
    </citation>
    <scope>NUCLEOTIDE SEQUENCE</scope>
</reference>
<proteinExistence type="predicted"/>
<dbReference type="PROSITE" id="PS51257">
    <property type="entry name" value="PROKAR_LIPOPROTEIN"/>
    <property type="match status" value="1"/>
</dbReference>
<accession>A0A1W1CIF1</accession>
<evidence type="ECO:0008006" key="2">
    <source>
        <dbReference type="Google" id="ProtNLM"/>
    </source>
</evidence>